<keyword evidence="4" id="KW-0624">Polysaccharide degradation</keyword>
<dbReference type="PROSITE" id="PS51166">
    <property type="entry name" value="CBM20"/>
    <property type="match status" value="1"/>
</dbReference>
<dbReference type="Proteomes" id="UP001303760">
    <property type="component" value="Unassembled WGS sequence"/>
</dbReference>
<organism evidence="6 7">
    <name type="scientific">Achaetomium macrosporum</name>
    <dbReference type="NCBI Taxonomy" id="79813"/>
    <lineage>
        <taxon>Eukaryota</taxon>
        <taxon>Fungi</taxon>
        <taxon>Dikarya</taxon>
        <taxon>Ascomycota</taxon>
        <taxon>Pezizomycotina</taxon>
        <taxon>Sordariomycetes</taxon>
        <taxon>Sordariomycetidae</taxon>
        <taxon>Sordariales</taxon>
        <taxon>Chaetomiaceae</taxon>
        <taxon>Achaetomium</taxon>
    </lineage>
</organism>
<evidence type="ECO:0000256" key="3">
    <source>
        <dbReference type="ARBA" id="ARBA00023277"/>
    </source>
</evidence>
<proteinExistence type="predicted"/>
<protein>
    <submittedName>
        <fullName evidence="6">Glucoamylase</fullName>
    </submittedName>
</protein>
<evidence type="ECO:0000259" key="5">
    <source>
        <dbReference type="PROSITE" id="PS51166"/>
    </source>
</evidence>
<dbReference type="Gene3D" id="2.60.40.10">
    <property type="entry name" value="Immunoglobulins"/>
    <property type="match status" value="1"/>
</dbReference>
<dbReference type="CDD" id="cd05811">
    <property type="entry name" value="CBM20_glucoamylase"/>
    <property type="match status" value="1"/>
</dbReference>
<evidence type="ECO:0000313" key="6">
    <source>
        <dbReference type="EMBL" id="KAK4233472.1"/>
    </source>
</evidence>
<keyword evidence="2" id="KW-0325">Glycoprotein</keyword>
<evidence type="ECO:0000256" key="1">
    <source>
        <dbReference type="ARBA" id="ARBA00022729"/>
    </source>
</evidence>
<dbReference type="AlphaFoldDB" id="A0AAN7C1P7"/>
<sequence>MKLLHGATVLSTARLVSGHGYLTIPFSRTRLGAEAKLDSCPECSILEPVQAWPDLNAAAVGRSGPCGYNARVSIDYNRPAEHWGNSPVATYSPGQVVDVQWCVDHNGDHGGMFSYRICQNQTLVDKFLTPGYLPTEEEKQAAEDCFEAGTLACTDVSGQACGYSPDCSEGQPCWRNDWFTCNAFQADSRRACQGVDNAPLGSCYTSIAGGYPVTKKIRIPDYLSSHTLLSFKWNSYQTGQIYLSCADIAIAAGSGGPDPQSSATSATTLVTSTQSATVKPSASCSATTASVAVTFKERVTTAFGDTIKIAGSIPQLGNWDPSSAPALSAAEYTSSNPLWTYTVNLAAATTFQYKFVRVASNGAVSWESDPNRSYMVPQDCNASAVSESSWR</sequence>
<comment type="caution">
    <text evidence="6">The sequence shown here is derived from an EMBL/GenBank/DDBJ whole genome shotgun (WGS) entry which is preliminary data.</text>
</comment>
<evidence type="ECO:0000256" key="2">
    <source>
        <dbReference type="ARBA" id="ARBA00023180"/>
    </source>
</evidence>
<dbReference type="Pfam" id="PF00686">
    <property type="entry name" value="CBM_20"/>
    <property type="match status" value="1"/>
</dbReference>
<keyword evidence="7" id="KW-1185">Reference proteome</keyword>
<dbReference type="FunFam" id="2.60.40.10:FF:000552">
    <property type="entry name" value="Related to glucoamylase"/>
    <property type="match status" value="1"/>
</dbReference>
<dbReference type="GO" id="GO:0000272">
    <property type="term" value="P:polysaccharide catabolic process"/>
    <property type="evidence" value="ECO:0007669"/>
    <property type="project" value="UniProtKB-KW"/>
</dbReference>
<reference evidence="6" key="1">
    <citation type="journal article" date="2023" name="Mol. Phylogenet. Evol.">
        <title>Genome-scale phylogeny and comparative genomics of the fungal order Sordariales.</title>
        <authorList>
            <person name="Hensen N."/>
            <person name="Bonometti L."/>
            <person name="Westerberg I."/>
            <person name="Brannstrom I.O."/>
            <person name="Guillou S."/>
            <person name="Cros-Aarteil S."/>
            <person name="Calhoun S."/>
            <person name="Haridas S."/>
            <person name="Kuo A."/>
            <person name="Mondo S."/>
            <person name="Pangilinan J."/>
            <person name="Riley R."/>
            <person name="LaButti K."/>
            <person name="Andreopoulos B."/>
            <person name="Lipzen A."/>
            <person name="Chen C."/>
            <person name="Yan M."/>
            <person name="Daum C."/>
            <person name="Ng V."/>
            <person name="Clum A."/>
            <person name="Steindorff A."/>
            <person name="Ohm R.A."/>
            <person name="Martin F."/>
            <person name="Silar P."/>
            <person name="Natvig D.O."/>
            <person name="Lalanne C."/>
            <person name="Gautier V."/>
            <person name="Ament-Velasquez S.L."/>
            <person name="Kruys A."/>
            <person name="Hutchinson M.I."/>
            <person name="Powell A.J."/>
            <person name="Barry K."/>
            <person name="Miller A.N."/>
            <person name="Grigoriev I.V."/>
            <person name="Debuchy R."/>
            <person name="Gladieux P."/>
            <person name="Hiltunen Thoren M."/>
            <person name="Johannesson H."/>
        </authorList>
    </citation>
    <scope>NUCLEOTIDE SEQUENCE</scope>
    <source>
        <strain evidence="6">CBS 532.94</strain>
    </source>
</reference>
<evidence type="ECO:0000313" key="7">
    <source>
        <dbReference type="Proteomes" id="UP001303760"/>
    </source>
</evidence>
<dbReference type="GO" id="GO:0016020">
    <property type="term" value="C:membrane"/>
    <property type="evidence" value="ECO:0007669"/>
    <property type="project" value="TreeGrafter"/>
</dbReference>
<feature type="domain" description="CBM20" evidence="5">
    <location>
        <begin position="285"/>
        <end position="391"/>
    </location>
</feature>
<keyword evidence="1" id="KW-0732">Signal</keyword>
<dbReference type="PANTHER" id="PTHR15048:SF0">
    <property type="entry name" value="STARCH-BINDING DOMAIN-CONTAINING PROTEIN 1"/>
    <property type="match status" value="1"/>
</dbReference>
<gene>
    <name evidence="6" type="ORF">C8A03DRAFT_19464</name>
</gene>
<name>A0AAN7C1P7_9PEZI</name>
<dbReference type="InterPro" id="IPR013783">
    <property type="entry name" value="Ig-like_fold"/>
</dbReference>
<dbReference type="InterPro" id="IPR034836">
    <property type="entry name" value="CBM20_glucoamylase"/>
</dbReference>
<accession>A0AAN7C1P7</accession>
<dbReference type="InterPro" id="IPR002044">
    <property type="entry name" value="CBM20"/>
</dbReference>
<dbReference type="GO" id="GO:2001070">
    <property type="term" value="F:starch binding"/>
    <property type="evidence" value="ECO:0007669"/>
    <property type="project" value="InterPro"/>
</dbReference>
<reference evidence="6" key="2">
    <citation type="submission" date="2023-05" db="EMBL/GenBank/DDBJ databases">
        <authorList>
            <consortium name="Lawrence Berkeley National Laboratory"/>
            <person name="Steindorff A."/>
            <person name="Hensen N."/>
            <person name="Bonometti L."/>
            <person name="Westerberg I."/>
            <person name="Brannstrom I.O."/>
            <person name="Guillou S."/>
            <person name="Cros-Aarteil S."/>
            <person name="Calhoun S."/>
            <person name="Haridas S."/>
            <person name="Kuo A."/>
            <person name="Mondo S."/>
            <person name="Pangilinan J."/>
            <person name="Riley R."/>
            <person name="Labutti K."/>
            <person name="Andreopoulos B."/>
            <person name="Lipzen A."/>
            <person name="Chen C."/>
            <person name="Yanf M."/>
            <person name="Daum C."/>
            <person name="Ng V."/>
            <person name="Clum A."/>
            <person name="Ohm R."/>
            <person name="Martin F."/>
            <person name="Silar P."/>
            <person name="Natvig D."/>
            <person name="Lalanne C."/>
            <person name="Gautier V."/>
            <person name="Ament-Velasquez S.L."/>
            <person name="Kruys A."/>
            <person name="Hutchinson M.I."/>
            <person name="Powell A.J."/>
            <person name="Barry K."/>
            <person name="Miller A.N."/>
            <person name="Grigoriev I.V."/>
            <person name="Debuchy R."/>
            <person name="Gladieux P."/>
            <person name="Thoren M.H."/>
            <person name="Johannesson H."/>
        </authorList>
    </citation>
    <scope>NUCLEOTIDE SEQUENCE</scope>
    <source>
        <strain evidence="6">CBS 532.94</strain>
    </source>
</reference>
<dbReference type="InterPro" id="IPR004302">
    <property type="entry name" value="Cellulose/chitin-bd_N"/>
</dbReference>
<dbReference type="InterPro" id="IPR013784">
    <property type="entry name" value="Carb-bd-like_fold"/>
</dbReference>
<dbReference type="SUPFAM" id="SSF49452">
    <property type="entry name" value="Starch-binding domain-like"/>
    <property type="match status" value="1"/>
</dbReference>
<evidence type="ECO:0000256" key="4">
    <source>
        <dbReference type="ARBA" id="ARBA00023326"/>
    </source>
</evidence>
<dbReference type="EMBL" id="MU860548">
    <property type="protein sequence ID" value="KAK4233472.1"/>
    <property type="molecule type" value="Genomic_DNA"/>
</dbReference>
<dbReference type="PANTHER" id="PTHR15048">
    <property type="entry name" value="STARCH-BINDING DOMAIN-CONTAINING PROTEIN 1"/>
    <property type="match status" value="1"/>
</dbReference>
<dbReference type="SMART" id="SM01065">
    <property type="entry name" value="CBM_2"/>
    <property type="match status" value="1"/>
</dbReference>
<dbReference type="Pfam" id="PF03067">
    <property type="entry name" value="LPMO_10"/>
    <property type="match status" value="1"/>
</dbReference>
<keyword evidence="3" id="KW-0119">Carbohydrate metabolism</keyword>